<dbReference type="InterPro" id="IPR005479">
    <property type="entry name" value="CPAse_ATP-bd"/>
</dbReference>
<organism evidence="6 7">
    <name type="scientific">Planococcus chinensis</name>
    <dbReference type="NCBI Taxonomy" id="272917"/>
    <lineage>
        <taxon>Bacteria</taxon>
        <taxon>Bacillati</taxon>
        <taxon>Bacillota</taxon>
        <taxon>Bacilli</taxon>
        <taxon>Bacillales</taxon>
        <taxon>Caryophanaceae</taxon>
        <taxon>Planococcus</taxon>
    </lineage>
</organism>
<dbReference type="EMBL" id="JBHUFW010000004">
    <property type="protein sequence ID" value="MFD1862094.1"/>
    <property type="molecule type" value="Genomic_DNA"/>
</dbReference>
<dbReference type="Gene3D" id="3.40.50.20">
    <property type="match status" value="1"/>
</dbReference>
<keyword evidence="2 4" id="KW-0547">Nucleotide-binding</keyword>
<dbReference type="InterPro" id="IPR013815">
    <property type="entry name" value="ATP_grasp_subdomain_1"/>
</dbReference>
<dbReference type="InterPro" id="IPR040570">
    <property type="entry name" value="LAL_C2"/>
</dbReference>
<gene>
    <name evidence="6" type="ORF">ACFSDB_04090</name>
</gene>
<dbReference type="InterPro" id="IPR011761">
    <property type="entry name" value="ATP-grasp"/>
</dbReference>
<dbReference type="RefSeq" id="WP_204890856.1">
    <property type="nucleotide sequence ID" value="NZ_JBHUFW010000004.1"/>
</dbReference>
<dbReference type="SUPFAM" id="SSF56059">
    <property type="entry name" value="Glutathione synthetase ATP-binding domain-like"/>
    <property type="match status" value="1"/>
</dbReference>
<comment type="caution">
    <text evidence="6">The sequence shown here is derived from an EMBL/GenBank/DDBJ whole genome shotgun (WGS) entry which is preliminary data.</text>
</comment>
<accession>A0ABW4QEU9</accession>
<dbReference type="PROSITE" id="PS50975">
    <property type="entry name" value="ATP_GRASP"/>
    <property type="match status" value="1"/>
</dbReference>
<evidence type="ECO:0000256" key="3">
    <source>
        <dbReference type="ARBA" id="ARBA00022840"/>
    </source>
</evidence>
<proteinExistence type="predicted"/>
<dbReference type="Gene3D" id="3.30.470.20">
    <property type="entry name" value="ATP-grasp fold, B domain"/>
    <property type="match status" value="1"/>
</dbReference>
<evidence type="ECO:0000313" key="7">
    <source>
        <dbReference type="Proteomes" id="UP001597273"/>
    </source>
</evidence>
<evidence type="ECO:0000256" key="4">
    <source>
        <dbReference type="PROSITE-ProRule" id="PRU00409"/>
    </source>
</evidence>
<evidence type="ECO:0000256" key="2">
    <source>
        <dbReference type="ARBA" id="ARBA00022741"/>
    </source>
</evidence>
<dbReference type="Gene3D" id="3.30.1490.20">
    <property type="entry name" value="ATP-grasp fold, A domain"/>
    <property type="match status" value="1"/>
</dbReference>
<dbReference type="InterPro" id="IPR052032">
    <property type="entry name" value="ATP-dep_AA_Ligase"/>
</dbReference>
<feature type="domain" description="ATP-grasp" evidence="5">
    <location>
        <begin position="113"/>
        <end position="308"/>
    </location>
</feature>
<protein>
    <recommendedName>
        <fullName evidence="5">ATP-grasp domain-containing protein</fullName>
    </recommendedName>
</protein>
<dbReference type="InterPro" id="IPR054350">
    <property type="entry name" value="PurT/PurK_preATP-grasp"/>
</dbReference>
<sequence>MAEAVQKKVLILGGIDHMIDVVKTANRMGYLTIVVDNNPDSPAKKHAYQSFDISTADISQLAELVQTEEVDGVFTAFEDINTWNAQALASRTGLPFYATKEQLEIASNKNKFKEFCRRYGVPVIQEYTADSTLDARELEGMKYPVIIKPVDSYASKGITVCYDAGEAREGFAKALEFSKSGTAIIEPFIDNSYGVQMFYTIRNKEIVLSGVTDRYVHKQAKEHPPLPIAMTFPSKHQELYIETVDPKVREMIRGMGIENGLVFIQSLFEDDSFYIYEMGYRFSGEQHYKIIEQQTGINLLEMMLEHAVGENISGYPIGRYDNGHMPYPSCNLPILLGGGTIGEIRGMDEVDAMPEVVSYVLNHSAGDKIEANGSYSQMFGRFNLVAPTQEKLREAIDNIYSRLKIISTEGKEMIIAKHSLLEAAVPKDSA</sequence>
<dbReference type="Pfam" id="PF22660">
    <property type="entry name" value="RS_preATP-grasp-like"/>
    <property type="match status" value="1"/>
</dbReference>
<dbReference type="PANTHER" id="PTHR43585">
    <property type="entry name" value="FUMIPYRROLE BIOSYNTHESIS PROTEIN C"/>
    <property type="match status" value="1"/>
</dbReference>
<keyword evidence="7" id="KW-1185">Reference proteome</keyword>
<dbReference type="InterPro" id="IPR016185">
    <property type="entry name" value="PreATP-grasp_dom_sf"/>
</dbReference>
<keyword evidence="1" id="KW-0436">Ligase</keyword>
<keyword evidence="3 4" id="KW-0067">ATP-binding</keyword>
<reference evidence="7" key="1">
    <citation type="journal article" date="2019" name="Int. J. Syst. Evol. Microbiol.">
        <title>The Global Catalogue of Microorganisms (GCM) 10K type strain sequencing project: providing services to taxonomists for standard genome sequencing and annotation.</title>
        <authorList>
            <consortium name="The Broad Institute Genomics Platform"/>
            <consortium name="The Broad Institute Genome Sequencing Center for Infectious Disease"/>
            <person name="Wu L."/>
            <person name="Ma J."/>
        </authorList>
    </citation>
    <scope>NUCLEOTIDE SEQUENCE [LARGE SCALE GENOMIC DNA]</scope>
    <source>
        <strain evidence="7">CGMCC 1.15475</strain>
    </source>
</reference>
<dbReference type="PANTHER" id="PTHR43585:SF2">
    <property type="entry name" value="ATP-GRASP ENZYME FSQD"/>
    <property type="match status" value="1"/>
</dbReference>
<dbReference type="Pfam" id="PF02786">
    <property type="entry name" value="CPSase_L_D2"/>
    <property type="match status" value="1"/>
</dbReference>
<dbReference type="SUPFAM" id="SSF52440">
    <property type="entry name" value="PreATP-grasp domain"/>
    <property type="match status" value="1"/>
</dbReference>
<evidence type="ECO:0000259" key="5">
    <source>
        <dbReference type="PROSITE" id="PS50975"/>
    </source>
</evidence>
<name>A0ABW4QEU9_9BACL</name>
<evidence type="ECO:0000256" key="1">
    <source>
        <dbReference type="ARBA" id="ARBA00022598"/>
    </source>
</evidence>
<dbReference type="Proteomes" id="UP001597273">
    <property type="component" value="Unassembled WGS sequence"/>
</dbReference>
<dbReference type="Pfam" id="PF18603">
    <property type="entry name" value="LAL_C2"/>
    <property type="match status" value="1"/>
</dbReference>
<evidence type="ECO:0000313" key="6">
    <source>
        <dbReference type="EMBL" id="MFD1862094.1"/>
    </source>
</evidence>